<sequence length="73" mass="8450">MKEKIYKLFLILMVSLSLGSGSLAQNEIRKLLEALSGTGDIQVVQELDEEEKQKESEEIRKKKSFLNYFQDIQ</sequence>
<protein>
    <submittedName>
        <fullName evidence="1">Uncharacterized protein</fullName>
    </submittedName>
</protein>
<proteinExistence type="predicted"/>
<accession>A0A173ZCE1</accession>
<dbReference type="AlphaFoldDB" id="A0A173ZCE1"/>
<dbReference type="Proteomes" id="UP000095651">
    <property type="component" value="Unassembled WGS sequence"/>
</dbReference>
<name>A0A173ZCE1_9FIRM</name>
<evidence type="ECO:0000313" key="2">
    <source>
        <dbReference type="Proteomes" id="UP000095651"/>
    </source>
</evidence>
<organism evidence="1 2">
    <name type="scientific">Hungatella hathewayi</name>
    <dbReference type="NCBI Taxonomy" id="154046"/>
    <lineage>
        <taxon>Bacteria</taxon>
        <taxon>Bacillati</taxon>
        <taxon>Bacillota</taxon>
        <taxon>Clostridia</taxon>
        <taxon>Lachnospirales</taxon>
        <taxon>Lachnospiraceae</taxon>
        <taxon>Hungatella</taxon>
    </lineage>
</organism>
<dbReference type="EMBL" id="CYZE01000002">
    <property type="protein sequence ID" value="CUN73116.1"/>
    <property type="molecule type" value="Genomic_DNA"/>
</dbReference>
<evidence type="ECO:0000313" key="1">
    <source>
        <dbReference type="EMBL" id="CUN73116.1"/>
    </source>
</evidence>
<dbReference type="RefSeq" id="WP_055653214.1">
    <property type="nucleotide sequence ID" value="NZ_CABIXC010000002.1"/>
</dbReference>
<gene>
    <name evidence="1" type="ORF">ERS852407_00940</name>
</gene>
<reference evidence="1 2" key="1">
    <citation type="submission" date="2015-09" db="EMBL/GenBank/DDBJ databases">
        <authorList>
            <consortium name="Pathogen Informatics"/>
        </authorList>
    </citation>
    <scope>NUCLEOTIDE SEQUENCE [LARGE SCALE GENOMIC DNA]</scope>
    <source>
        <strain evidence="1 2">2789STDY5608850</strain>
    </source>
</reference>